<feature type="domain" description="P-type" evidence="12">
    <location>
        <begin position="77"/>
        <end position="120"/>
    </location>
</feature>
<dbReference type="Gene3D" id="2.60.40.1760">
    <property type="entry name" value="glycosyl hydrolase (family 31)"/>
    <property type="match status" value="1"/>
</dbReference>
<dbReference type="InterPro" id="IPR013780">
    <property type="entry name" value="Glyco_hydro_b"/>
</dbReference>
<dbReference type="GO" id="GO:0016020">
    <property type="term" value="C:membrane"/>
    <property type="evidence" value="ECO:0007669"/>
    <property type="project" value="UniProtKB-SubCell"/>
</dbReference>
<dbReference type="SUPFAM" id="SSF74650">
    <property type="entry name" value="Galactose mutarotase-like"/>
    <property type="match status" value="1"/>
</dbReference>
<dbReference type="PANTHER" id="PTHR22762">
    <property type="entry name" value="ALPHA-GLUCOSIDASE"/>
    <property type="match status" value="1"/>
</dbReference>
<dbReference type="InterPro" id="IPR048395">
    <property type="entry name" value="Glyco_hydro_31_C"/>
</dbReference>
<dbReference type="SUPFAM" id="SSF51011">
    <property type="entry name" value="Glycosyl hydrolase domain"/>
    <property type="match status" value="1"/>
</dbReference>
<dbReference type="PROSITE" id="PS51448">
    <property type="entry name" value="P_TREFOIL_2"/>
    <property type="match status" value="2"/>
</dbReference>
<evidence type="ECO:0000256" key="10">
    <source>
        <dbReference type="RuleBase" id="RU361185"/>
    </source>
</evidence>
<keyword evidence="7 10" id="KW-0326">Glycosidase</keyword>
<dbReference type="GO" id="GO:0004553">
    <property type="term" value="F:hydrolase activity, hydrolyzing O-glycosyl compounds"/>
    <property type="evidence" value="ECO:0007669"/>
    <property type="project" value="InterPro"/>
</dbReference>
<gene>
    <name evidence="13" type="ORF">DEBURN_LOCUS3912</name>
</gene>
<evidence type="ECO:0000256" key="2">
    <source>
        <dbReference type="ARBA" id="ARBA00007806"/>
    </source>
</evidence>
<evidence type="ECO:0000256" key="5">
    <source>
        <dbReference type="ARBA" id="ARBA00023157"/>
    </source>
</evidence>
<feature type="transmembrane region" description="Helical" evidence="11">
    <location>
        <begin position="35"/>
        <end position="54"/>
    </location>
</feature>
<dbReference type="EMBL" id="CAJVPK010000267">
    <property type="protein sequence ID" value="CAG8485860.1"/>
    <property type="molecule type" value="Genomic_DNA"/>
</dbReference>
<keyword evidence="11" id="KW-0812">Transmembrane</keyword>
<organism evidence="13 14">
    <name type="scientific">Diversispora eburnea</name>
    <dbReference type="NCBI Taxonomy" id="1213867"/>
    <lineage>
        <taxon>Eukaryota</taxon>
        <taxon>Fungi</taxon>
        <taxon>Fungi incertae sedis</taxon>
        <taxon>Mucoromycota</taxon>
        <taxon>Glomeromycotina</taxon>
        <taxon>Glomeromycetes</taxon>
        <taxon>Diversisporales</taxon>
        <taxon>Diversisporaceae</taxon>
        <taxon>Diversispora</taxon>
    </lineage>
</organism>
<evidence type="ECO:0000256" key="11">
    <source>
        <dbReference type="SAM" id="Phobius"/>
    </source>
</evidence>
<dbReference type="SUPFAM" id="SSF57492">
    <property type="entry name" value="Trefoil"/>
    <property type="match status" value="2"/>
</dbReference>
<dbReference type="SMART" id="SM00018">
    <property type="entry name" value="PD"/>
    <property type="match status" value="2"/>
</dbReference>
<dbReference type="CDD" id="cd00111">
    <property type="entry name" value="Trefoil"/>
    <property type="match status" value="2"/>
</dbReference>
<sequence length="997" mass="115228">MTNSKFSCSLSLNGLLQIFLLESHTDIAQFLTEMFSLVFFPIFFILLSFLNSWLRLKTSHESLSNDSININIFNDNDICSFSNSSNDCGYLGITKEQCEYRGCCWRPSTDPKAKWCFYKKGKEYTCSVDPATRVDCGYLGITKKECVNALNCCWDPRKDVIGSKYCYFRKKPCDGYKVIKSQKSDRRLIIDLELIGEGCNNYGLDPEFLKLLVEYQTIDRLRVKVFDPANSRYEIPEDVVPIPQSETMKSEPLYHFSYSDNPFTFSITRASTGEQIINTKVLGMDSLVFEEQYMEITFELPNDPFIYGLGEIVQTLRRNPKGTFQTLWANAATPFSENVYGVQPFYMEIRNGSTHGVFLRNSNGMDVSIVPGNPAKLNWKVIGGIFDFYFFLGPTPSDVVAQYTKAVGRPALPPYWALGYHQCRWEMFRYHHIPLETIWTDLDYMEGFKDFTWNPRNYPKNEVSLFIKKLHENNQHYVVIVDPGIKIEPGYIPHDEGLSKNVFVKNIKGKNIMGLVWPGFTTFPDWFNENTTTYWENMIKEWLDEIHLDGLWLDMNEPASWCKGECTNFDFQKLPNFKEIREKINPEIVSVSSTPNTKTIRNLNNPPYRINNGGNRMSLNELTLSMDAVHSNGAVEYDVHNLYGHMESKVTYKIWEEKIRKGKRPFLITRSTFSGTGKYAGHWTGDNWSKWSDLYLSIPGILNFQVRFLTFLNHNSLQEEPQEPYNWPSVAKTSRKYIGIRYSLLPYYYTLFYKAHVNGSLVLRPLFIEYPHLRSALIADRQFMLGDGILVSPVLQQNHTVVYSAYIPPGIWYDFYRQTVSYEVRDPEGIHQDLNAPLHEMPIHIRGGSIIPMTQPKMTTTESRNSNYHILVAFDLDGKAKGNLYLDDGESLNVEVKYTYIIYEAYNWNVLIANVKWDKYDNGVILDKIVILGLKCQSSDQVKIKNLKLNDVSIGLNNYGNESIILKFDDNTRKLTLEGLKIKLNVGWNLTWEICKI</sequence>
<evidence type="ECO:0000313" key="13">
    <source>
        <dbReference type="EMBL" id="CAG8485860.1"/>
    </source>
</evidence>
<keyword evidence="4 11" id="KW-0472">Membrane</keyword>
<dbReference type="Gene3D" id="3.20.20.80">
    <property type="entry name" value="Glycosidases"/>
    <property type="match status" value="1"/>
</dbReference>
<evidence type="ECO:0000256" key="4">
    <source>
        <dbReference type="ARBA" id="ARBA00023136"/>
    </source>
</evidence>
<evidence type="ECO:0000256" key="6">
    <source>
        <dbReference type="ARBA" id="ARBA00023180"/>
    </source>
</evidence>
<feature type="domain" description="P-type" evidence="12">
    <location>
        <begin position="124"/>
        <end position="170"/>
    </location>
</feature>
<evidence type="ECO:0000259" key="12">
    <source>
        <dbReference type="PROSITE" id="PS51448"/>
    </source>
</evidence>
<name>A0A9N8WFV2_9GLOM</name>
<evidence type="ECO:0000256" key="8">
    <source>
        <dbReference type="ARBA" id="ARBA00041343"/>
    </source>
</evidence>
<evidence type="ECO:0000313" key="14">
    <source>
        <dbReference type="Proteomes" id="UP000789706"/>
    </source>
</evidence>
<keyword evidence="11" id="KW-1133">Transmembrane helix</keyword>
<keyword evidence="6" id="KW-0325">Glycoprotein</keyword>
<proteinExistence type="inferred from homology"/>
<keyword evidence="5 9" id="KW-1015">Disulfide bond</keyword>
<dbReference type="CDD" id="cd06602">
    <property type="entry name" value="GH31_MGAM_SI_GAA"/>
    <property type="match status" value="1"/>
</dbReference>
<dbReference type="InterPro" id="IPR030458">
    <property type="entry name" value="Glyco_hydro_31_AS"/>
</dbReference>
<evidence type="ECO:0000256" key="1">
    <source>
        <dbReference type="ARBA" id="ARBA00004370"/>
    </source>
</evidence>
<dbReference type="Proteomes" id="UP000789706">
    <property type="component" value="Unassembled WGS sequence"/>
</dbReference>
<dbReference type="PANTHER" id="PTHR22762:SF133">
    <property type="entry name" value="P-TYPE DOMAIN-CONTAINING PROTEIN"/>
    <property type="match status" value="1"/>
</dbReference>
<dbReference type="Gene3D" id="2.60.40.1180">
    <property type="entry name" value="Golgi alpha-mannosidase II"/>
    <property type="match status" value="2"/>
</dbReference>
<feature type="disulfide bond" evidence="9">
    <location>
        <begin position="88"/>
        <end position="103"/>
    </location>
</feature>
<dbReference type="Pfam" id="PF13802">
    <property type="entry name" value="Gal_mutarotas_2"/>
    <property type="match status" value="1"/>
</dbReference>
<dbReference type="GO" id="GO:0030246">
    <property type="term" value="F:carbohydrate binding"/>
    <property type="evidence" value="ECO:0007669"/>
    <property type="project" value="InterPro"/>
</dbReference>
<dbReference type="Pfam" id="PF00088">
    <property type="entry name" value="Trefoil"/>
    <property type="match status" value="2"/>
</dbReference>
<dbReference type="AlphaFoldDB" id="A0A9N8WFV2"/>
<dbReference type="InterPro" id="IPR017853">
    <property type="entry name" value="GH"/>
</dbReference>
<dbReference type="Pfam" id="PF21365">
    <property type="entry name" value="Glyco_hydro_31_3rd"/>
    <property type="match status" value="1"/>
</dbReference>
<protein>
    <recommendedName>
        <fullName evidence="8">Maltase</fullName>
    </recommendedName>
</protein>
<dbReference type="InterPro" id="IPR011013">
    <property type="entry name" value="Gal_mutarotase_sf_dom"/>
</dbReference>
<comment type="subcellular location">
    <subcellularLocation>
        <location evidence="1">Membrane</location>
    </subcellularLocation>
</comment>
<dbReference type="OrthoDB" id="5839090at2759"/>
<reference evidence="13" key="1">
    <citation type="submission" date="2021-06" db="EMBL/GenBank/DDBJ databases">
        <authorList>
            <person name="Kallberg Y."/>
            <person name="Tangrot J."/>
            <person name="Rosling A."/>
        </authorList>
    </citation>
    <scope>NUCLEOTIDE SEQUENCE</scope>
    <source>
        <strain evidence="13">AZ414A</strain>
    </source>
</reference>
<keyword evidence="14" id="KW-1185">Reference proteome</keyword>
<evidence type="ECO:0000256" key="3">
    <source>
        <dbReference type="ARBA" id="ARBA00022801"/>
    </source>
</evidence>
<dbReference type="InterPro" id="IPR000519">
    <property type="entry name" value="P_trefoil_dom"/>
</dbReference>
<dbReference type="PROSITE" id="PS00129">
    <property type="entry name" value="GLYCOSYL_HYDROL_F31_1"/>
    <property type="match status" value="1"/>
</dbReference>
<comment type="caution">
    <text evidence="13">The sequence shown here is derived from an EMBL/GenBank/DDBJ whole genome shotgun (WGS) entry which is preliminary data.</text>
</comment>
<dbReference type="GO" id="GO:0005975">
    <property type="term" value="P:carbohydrate metabolic process"/>
    <property type="evidence" value="ECO:0007669"/>
    <property type="project" value="InterPro"/>
</dbReference>
<dbReference type="InterPro" id="IPR025887">
    <property type="entry name" value="Glyco_hydro_31_N_dom"/>
</dbReference>
<keyword evidence="3 10" id="KW-0378">Hydrolase</keyword>
<dbReference type="InterPro" id="IPR000322">
    <property type="entry name" value="Glyco_hydro_31_TIM"/>
</dbReference>
<dbReference type="Gene3D" id="4.10.110.10">
    <property type="entry name" value="Spasmolytic Protein, domain 1"/>
    <property type="match status" value="2"/>
</dbReference>
<comment type="caution">
    <text evidence="9">Lacks conserved residue(s) required for the propagation of feature annotation.</text>
</comment>
<dbReference type="SUPFAM" id="SSF51445">
    <property type="entry name" value="(Trans)glycosidases"/>
    <property type="match status" value="1"/>
</dbReference>
<dbReference type="InterPro" id="IPR044913">
    <property type="entry name" value="P_trefoil_dom_sf"/>
</dbReference>
<evidence type="ECO:0000256" key="7">
    <source>
        <dbReference type="ARBA" id="ARBA00023295"/>
    </source>
</evidence>
<accession>A0A9N8WFV2</accession>
<dbReference type="Pfam" id="PF01055">
    <property type="entry name" value="Glyco_hydro_31_2nd"/>
    <property type="match status" value="2"/>
</dbReference>
<dbReference type="CDD" id="cd14752">
    <property type="entry name" value="GH31_N"/>
    <property type="match status" value="1"/>
</dbReference>
<comment type="similarity">
    <text evidence="2 10">Belongs to the glycosyl hydrolase 31 family.</text>
</comment>
<evidence type="ECO:0000256" key="9">
    <source>
        <dbReference type="PROSITE-ProRule" id="PRU00779"/>
    </source>
</evidence>